<evidence type="ECO:0000256" key="9">
    <source>
        <dbReference type="SAM" id="Phobius"/>
    </source>
</evidence>
<comment type="subcellular location">
    <subcellularLocation>
        <location evidence="7">Endomembrane system</location>
        <topology evidence="7">Single-pass membrane protein</topology>
    </subcellularLocation>
    <subcellularLocation>
        <location evidence="1 8">Membrane</location>
        <topology evidence="1 8">Single-pass type I membrane protein</topology>
    </subcellularLocation>
</comment>
<evidence type="ECO:0000256" key="2">
    <source>
        <dbReference type="ARBA" id="ARBA00007104"/>
    </source>
</evidence>
<keyword evidence="5 9" id="KW-1133">Transmembrane helix</keyword>
<dbReference type="Proteomes" id="UP000054350">
    <property type="component" value="Unassembled WGS sequence"/>
</dbReference>
<feature type="transmembrane region" description="Helical" evidence="9">
    <location>
        <begin position="185"/>
        <end position="207"/>
    </location>
</feature>
<gene>
    <name evidence="12" type="ORF">AMAG_01923</name>
</gene>
<accession>A0A0L0S0Z9</accession>
<keyword evidence="4 10" id="KW-0732">Signal</keyword>
<dbReference type="GO" id="GO:0016020">
    <property type="term" value="C:membrane"/>
    <property type="evidence" value="ECO:0007669"/>
    <property type="project" value="UniProtKB-SubCell"/>
</dbReference>
<feature type="domain" description="GOLD" evidence="11">
    <location>
        <begin position="35"/>
        <end position="117"/>
    </location>
</feature>
<evidence type="ECO:0000256" key="1">
    <source>
        <dbReference type="ARBA" id="ARBA00004479"/>
    </source>
</evidence>
<evidence type="ECO:0000256" key="10">
    <source>
        <dbReference type="SAM" id="SignalP"/>
    </source>
</evidence>
<dbReference type="PROSITE" id="PS50866">
    <property type="entry name" value="GOLD"/>
    <property type="match status" value="1"/>
</dbReference>
<dbReference type="EMBL" id="GG745330">
    <property type="protein sequence ID" value="KNE56080.1"/>
    <property type="molecule type" value="Genomic_DNA"/>
</dbReference>
<evidence type="ECO:0000256" key="8">
    <source>
        <dbReference type="RuleBase" id="RU003827"/>
    </source>
</evidence>
<dbReference type="SMART" id="SM01190">
    <property type="entry name" value="EMP24_GP25L"/>
    <property type="match status" value="1"/>
</dbReference>
<protein>
    <recommendedName>
        <fullName evidence="11">GOLD domain-containing protein</fullName>
    </recommendedName>
</protein>
<comment type="similarity">
    <text evidence="2 8">Belongs to the EMP24/GP25L family.</text>
</comment>
<dbReference type="STRING" id="578462.A0A0L0S0Z9"/>
<dbReference type="InterPro" id="IPR036598">
    <property type="entry name" value="GOLD_dom_sf"/>
</dbReference>
<evidence type="ECO:0000313" key="12">
    <source>
        <dbReference type="EMBL" id="KNE56080.1"/>
    </source>
</evidence>
<dbReference type="PANTHER" id="PTHR22811">
    <property type="entry name" value="TRANSMEMBRANE EMP24 DOMAIN-CONTAINING PROTEIN"/>
    <property type="match status" value="1"/>
</dbReference>
<feature type="signal peptide" evidence="10">
    <location>
        <begin position="1"/>
        <end position="23"/>
    </location>
</feature>
<evidence type="ECO:0000313" key="13">
    <source>
        <dbReference type="Proteomes" id="UP000054350"/>
    </source>
</evidence>
<organism evidence="12 13">
    <name type="scientific">Allomyces macrogynus (strain ATCC 38327)</name>
    <name type="common">Allomyces javanicus var. macrogynus</name>
    <dbReference type="NCBI Taxonomy" id="578462"/>
    <lineage>
        <taxon>Eukaryota</taxon>
        <taxon>Fungi</taxon>
        <taxon>Fungi incertae sedis</taxon>
        <taxon>Blastocladiomycota</taxon>
        <taxon>Blastocladiomycetes</taxon>
        <taxon>Blastocladiales</taxon>
        <taxon>Blastocladiaceae</taxon>
        <taxon>Allomyces</taxon>
    </lineage>
</organism>
<reference evidence="13" key="2">
    <citation type="submission" date="2009-11" db="EMBL/GenBank/DDBJ databases">
        <title>The Genome Sequence of Allomyces macrogynus strain ATCC 38327.</title>
        <authorList>
            <consortium name="The Broad Institute Genome Sequencing Platform"/>
            <person name="Russ C."/>
            <person name="Cuomo C."/>
            <person name="Shea T."/>
            <person name="Young S.K."/>
            <person name="Zeng Q."/>
            <person name="Koehrsen M."/>
            <person name="Haas B."/>
            <person name="Borodovsky M."/>
            <person name="Guigo R."/>
            <person name="Alvarado L."/>
            <person name="Berlin A."/>
            <person name="Borenstein D."/>
            <person name="Chen Z."/>
            <person name="Engels R."/>
            <person name="Freedman E."/>
            <person name="Gellesch M."/>
            <person name="Goldberg J."/>
            <person name="Griggs A."/>
            <person name="Gujja S."/>
            <person name="Heiman D."/>
            <person name="Hepburn T."/>
            <person name="Howarth C."/>
            <person name="Jen D."/>
            <person name="Larson L."/>
            <person name="Lewis B."/>
            <person name="Mehta T."/>
            <person name="Park D."/>
            <person name="Pearson M."/>
            <person name="Roberts A."/>
            <person name="Saif S."/>
            <person name="Shenoy N."/>
            <person name="Sisk P."/>
            <person name="Stolte C."/>
            <person name="Sykes S."/>
            <person name="Walk T."/>
            <person name="White J."/>
            <person name="Yandava C."/>
            <person name="Burger G."/>
            <person name="Gray M.W."/>
            <person name="Holland P.W.H."/>
            <person name="King N."/>
            <person name="Lang F.B.F."/>
            <person name="Roger A.J."/>
            <person name="Ruiz-Trillo I."/>
            <person name="Lander E."/>
            <person name="Nusbaum C."/>
        </authorList>
    </citation>
    <scope>NUCLEOTIDE SEQUENCE [LARGE SCALE GENOMIC DNA]</scope>
    <source>
        <strain evidence="13">ATCC 38327</strain>
    </source>
</reference>
<dbReference type="OrthoDB" id="1929172at2759"/>
<dbReference type="eggNOG" id="KOG1693">
    <property type="taxonomic scope" value="Eukaryota"/>
</dbReference>
<proteinExistence type="inferred from homology"/>
<name>A0A0L0S0Z9_ALLM3</name>
<dbReference type="GO" id="GO:0012505">
    <property type="term" value="C:endomembrane system"/>
    <property type="evidence" value="ECO:0007669"/>
    <property type="project" value="UniProtKB-SubCell"/>
</dbReference>
<keyword evidence="3 8" id="KW-0812">Transmembrane</keyword>
<feature type="chain" id="PRO_5005547817" description="GOLD domain-containing protein" evidence="10">
    <location>
        <begin position="24"/>
        <end position="224"/>
    </location>
</feature>
<evidence type="ECO:0000256" key="7">
    <source>
        <dbReference type="ARBA" id="ARBA00037847"/>
    </source>
</evidence>
<dbReference type="VEuPathDB" id="FungiDB:AMAG_01923"/>
<dbReference type="InterPro" id="IPR009038">
    <property type="entry name" value="GOLD_dom"/>
</dbReference>
<dbReference type="InterPro" id="IPR015720">
    <property type="entry name" value="Emp24-like"/>
</dbReference>
<evidence type="ECO:0000256" key="6">
    <source>
        <dbReference type="ARBA" id="ARBA00023136"/>
    </source>
</evidence>
<evidence type="ECO:0000259" key="11">
    <source>
        <dbReference type="PROSITE" id="PS50866"/>
    </source>
</evidence>
<keyword evidence="6 9" id="KW-0472">Membrane</keyword>
<dbReference type="OMA" id="NAEDCFY"/>
<dbReference type="Pfam" id="PF01105">
    <property type="entry name" value="EMP24_GP25L"/>
    <property type="match status" value="1"/>
</dbReference>
<dbReference type="SUPFAM" id="SSF101576">
    <property type="entry name" value="Supernatant protein factor (SPF), C-terminal domain"/>
    <property type="match status" value="1"/>
</dbReference>
<evidence type="ECO:0000256" key="3">
    <source>
        <dbReference type="ARBA" id="ARBA00022692"/>
    </source>
</evidence>
<sequence>MIKAWIPLLIAAFLALVARHVAATSVTMIVPAHENSCLYALAEPKQKVAFYFAVQSGGAFDIDYLVSDPEFNVVLSGEKDRQGDFVFVAQHKGEYSFCFSNGMSTFAEKTIDVEISVEAEHLSRAKIPAAKPSPGAKAVTPNTADLEESMFRVSTQLANYAHSQRAYRLRENRNFATVRSTESRVWSFALFETFLIVAMSVLQVFAVRTFFKARGPGAGARGFL</sequence>
<reference evidence="12 13" key="1">
    <citation type="submission" date="2009-11" db="EMBL/GenBank/DDBJ databases">
        <title>Annotation of Allomyces macrogynus ATCC 38327.</title>
        <authorList>
            <consortium name="The Broad Institute Genome Sequencing Platform"/>
            <person name="Russ C."/>
            <person name="Cuomo C."/>
            <person name="Burger G."/>
            <person name="Gray M.W."/>
            <person name="Holland P.W.H."/>
            <person name="King N."/>
            <person name="Lang F.B.F."/>
            <person name="Roger A.J."/>
            <person name="Ruiz-Trillo I."/>
            <person name="Young S.K."/>
            <person name="Zeng Q."/>
            <person name="Gargeya S."/>
            <person name="Fitzgerald M."/>
            <person name="Haas B."/>
            <person name="Abouelleil A."/>
            <person name="Alvarado L."/>
            <person name="Arachchi H.M."/>
            <person name="Berlin A."/>
            <person name="Chapman S.B."/>
            <person name="Gearin G."/>
            <person name="Goldberg J."/>
            <person name="Griggs A."/>
            <person name="Gujja S."/>
            <person name="Hansen M."/>
            <person name="Heiman D."/>
            <person name="Howarth C."/>
            <person name="Larimer J."/>
            <person name="Lui A."/>
            <person name="MacDonald P.J.P."/>
            <person name="McCowen C."/>
            <person name="Montmayeur A."/>
            <person name="Murphy C."/>
            <person name="Neiman D."/>
            <person name="Pearson M."/>
            <person name="Priest M."/>
            <person name="Roberts A."/>
            <person name="Saif S."/>
            <person name="Shea T."/>
            <person name="Sisk P."/>
            <person name="Stolte C."/>
            <person name="Sykes S."/>
            <person name="Wortman J."/>
            <person name="Nusbaum C."/>
            <person name="Birren B."/>
        </authorList>
    </citation>
    <scope>NUCLEOTIDE SEQUENCE [LARGE SCALE GENOMIC DNA]</scope>
    <source>
        <strain evidence="12 13">ATCC 38327</strain>
    </source>
</reference>
<evidence type="ECO:0000256" key="5">
    <source>
        <dbReference type="ARBA" id="ARBA00022989"/>
    </source>
</evidence>
<keyword evidence="13" id="KW-1185">Reference proteome</keyword>
<dbReference type="AlphaFoldDB" id="A0A0L0S0Z9"/>
<evidence type="ECO:0000256" key="4">
    <source>
        <dbReference type="ARBA" id="ARBA00022729"/>
    </source>
</evidence>